<feature type="transmembrane region" description="Helical" evidence="5">
    <location>
        <begin position="479"/>
        <end position="500"/>
    </location>
</feature>
<keyword evidence="2 5" id="KW-0812">Transmembrane</keyword>
<evidence type="ECO:0000256" key="1">
    <source>
        <dbReference type="ARBA" id="ARBA00004141"/>
    </source>
</evidence>
<dbReference type="KEGG" id="pti:PHATRDRAFT_39515"/>
<feature type="transmembrane region" description="Helical" evidence="5">
    <location>
        <begin position="512"/>
        <end position="536"/>
    </location>
</feature>
<name>B7G8V6_PHATC</name>
<feature type="transmembrane region" description="Helical" evidence="5">
    <location>
        <begin position="317"/>
        <end position="336"/>
    </location>
</feature>
<feature type="transmembrane region" description="Helical" evidence="5">
    <location>
        <begin position="194"/>
        <end position="212"/>
    </location>
</feature>
<feature type="domain" description="Major facilitator superfamily (MFS) profile" evidence="6">
    <location>
        <begin position="157"/>
        <end position="567"/>
    </location>
</feature>
<organism evidence="7 8">
    <name type="scientific">Phaeodactylum tricornutum (strain CCAP 1055/1)</name>
    <dbReference type="NCBI Taxonomy" id="556484"/>
    <lineage>
        <taxon>Eukaryota</taxon>
        <taxon>Sar</taxon>
        <taxon>Stramenopiles</taxon>
        <taxon>Ochrophyta</taxon>
        <taxon>Bacillariophyta</taxon>
        <taxon>Bacillariophyceae</taxon>
        <taxon>Bacillariophycidae</taxon>
        <taxon>Naviculales</taxon>
        <taxon>Phaeodactylaceae</taxon>
        <taxon>Phaeodactylum</taxon>
    </lineage>
</organism>
<dbReference type="PROSITE" id="PS50850">
    <property type="entry name" value="MFS"/>
    <property type="match status" value="1"/>
</dbReference>
<keyword evidence="3 5" id="KW-1133">Transmembrane helix</keyword>
<evidence type="ECO:0000256" key="4">
    <source>
        <dbReference type="ARBA" id="ARBA00023136"/>
    </source>
</evidence>
<dbReference type="GO" id="GO:0016020">
    <property type="term" value="C:membrane"/>
    <property type="evidence" value="ECO:0007669"/>
    <property type="project" value="UniProtKB-SubCell"/>
</dbReference>
<dbReference type="GeneID" id="7195347"/>
<accession>B7G8V6</accession>
<dbReference type="SUPFAM" id="SSF103473">
    <property type="entry name" value="MFS general substrate transporter"/>
    <property type="match status" value="1"/>
</dbReference>
<dbReference type="Gene3D" id="1.20.1250.20">
    <property type="entry name" value="MFS general substrate transporter like domains"/>
    <property type="match status" value="1"/>
</dbReference>
<feature type="transmembrane region" description="Helical" evidence="5">
    <location>
        <begin position="285"/>
        <end position="311"/>
    </location>
</feature>
<dbReference type="AlphaFoldDB" id="B7G8V6"/>
<dbReference type="PANTHER" id="PTHR24064">
    <property type="entry name" value="SOLUTE CARRIER FAMILY 22 MEMBER"/>
    <property type="match status" value="1"/>
</dbReference>
<feature type="transmembrane region" description="Helical" evidence="5">
    <location>
        <begin position="542"/>
        <end position="563"/>
    </location>
</feature>
<dbReference type="InterPro" id="IPR011701">
    <property type="entry name" value="MFS"/>
</dbReference>
<dbReference type="InterPro" id="IPR020846">
    <property type="entry name" value="MFS_dom"/>
</dbReference>
<gene>
    <name evidence="7" type="ORF">PHATRDRAFT_39515</name>
</gene>
<dbReference type="eggNOG" id="KOG0252">
    <property type="taxonomic scope" value="Eukaryota"/>
</dbReference>
<dbReference type="RefSeq" id="XP_002183534.1">
    <property type="nucleotide sequence ID" value="XM_002183498.1"/>
</dbReference>
<feature type="transmembrane region" description="Helical" evidence="5">
    <location>
        <begin position="454"/>
        <end position="473"/>
    </location>
</feature>
<dbReference type="EMBL" id="CM000622">
    <property type="protein sequence ID" value="EEC44716.1"/>
    <property type="molecule type" value="Genomic_DNA"/>
</dbReference>
<dbReference type="InterPro" id="IPR036259">
    <property type="entry name" value="MFS_trans_sf"/>
</dbReference>
<dbReference type="Pfam" id="PF07690">
    <property type="entry name" value="MFS_1"/>
    <property type="match status" value="1"/>
</dbReference>
<sequence>MSLLRPLPLAPKKRPSFLYFPRDENTIRFDETYGNLSTSKKATCESSTPKFSKTLLNPTSMPNEIKMGNTTKSSYQSIVISDELKTTEIHAIKRNQEQIRNGVFDVSVIESGYSSQNPYSSPSNEQDDLLTQCFRLLGFDCNPLVVNEGGRNSASADLRLAMLSNFSTAYNTVSISLALAILRNVRPVTKTSNQAFCSSALIGGMIVGQLLGGTIGDVVGRHRAMSLVMLLQIVAAIGSALSCSLLMCGREIDLYHTLTGCGGVYPLAATMTAESTHCSQKRAKLVALTFSMQGFGYLAVPLIAWLLVAVLGEGSNISWRVLLALGCAPGIVLSIARTQRTHSLQKRPIRTNDFSSTARPRTAPVSIQDAVMKEPDLFRKLLGTSGCWFLFDVMFYGNTIFQPVVLSAAFGPAETVSKVAQDTLLINAMAFPGYLASIVLIGRQSPKFVQAQGFLLMGFIYTAIGSFFGELAGNHCLLLGGYGASFFFSNYGPNSTTYMLPSVTFSQACRSTLNGFCAACGKVGALLGALCFIPILHVFGEAWVMFACAAIAFTGFVLTLLFVNEETDSSESLKDTADHLCCSTFEDQQGMGNESIDLIVTHDRNLPLKVVFSRPSLFDYYDD</sequence>
<evidence type="ECO:0000313" key="8">
    <source>
        <dbReference type="Proteomes" id="UP000000759"/>
    </source>
</evidence>
<comment type="subcellular location">
    <subcellularLocation>
        <location evidence="1">Membrane</location>
        <topology evidence="1">Multi-pass membrane protein</topology>
    </subcellularLocation>
</comment>
<dbReference type="GO" id="GO:0022857">
    <property type="term" value="F:transmembrane transporter activity"/>
    <property type="evidence" value="ECO:0007669"/>
    <property type="project" value="InterPro"/>
</dbReference>
<dbReference type="InParanoid" id="B7G8V6"/>
<feature type="transmembrane region" description="Helical" evidence="5">
    <location>
        <begin position="381"/>
        <end position="404"/>
    </location>
</feature>
<evidence type="ECO:0000313" key="7">
    <source>
        <dbReference type="EMBL" id="EEC44716.1"/>
    </source>
</evidence>
<evidence type="ECO:0000256" key="3">
    <source>
        <dbReference type="ARBA" id="ARBA00022989"/>
    </source>
</evidence>
<dbReference type="PaxDb" id="2850-Phatr39515"/>
<evidence type="ECO:0000256" key="2">
    <source>
        <dbReference type="ARBA" id="ARBA00022692"/>
    </source>
</evidence>
<proteinExistence type="predicted"/>
<feature type="transmembrane region" description="Helical" evidence="5">
    <location>
        <begin position="224"/>
        <end position="248"/>
    </location>
</feature>
<evidence type="ECO:0000256" key="5">
    <source>
        <dbReference type="SAM" id="Phobius"/>
    </source>
</evidence>
<feature type="transmembrane region" description="Helical" evidence="5">
    <location>
        <begin position="160"/>
        <end position="182"/>
    </location>
</feature>
<keyword evidence="8" id="KW-1185">Reference proteome</keyword>
<dbReference type="HOGENOM" id="CLU_435127_0_0_1"/>
<reference evidence="8" key="2">
    <citation type="submission" date="2008-08" db="EMBL/GenBank/DDBJ databases">
        <authorList>
            <consortium name="Diatom Consortium"/>
            <person name="Grigoriev I."/>
            <person name="Grimwood J."/>
            <person name="Kuo A."/>
            <person name="Otillar R.P."/>
            <person name="Salamov A."/>
            <person name="Detter J.C."/>
            <person name="Lindquist E."/>
            <person name="Shapiro H."/>
            <person name="Lucas S."/>
            <person name="Glavina del Rio T."/>
            <person name="Pitluck S."/>
            <person name="Rokhsar D."/>
            <person name="Bowler C."/>
        </authorList>
    </citation>
    <scope>GENOME REANNOTATION</scope>
    <source>
        <strain evidence="8">CCAP 1055/1</strain>
    </source>
</reference>
<dbReference type="Proteomes" id="UP000000759">
    <property type="component" value="Chromosome 20"/>
</dbReference>
<protein>
    <recommendedName>
        <fullName evidence="6">Major facilitator superfamily (MFS) profile domain-containing protein</fullName>
    </recommendedName>
</protein>
<dbReference type="OrthoDB" id="433512at2759"/>
<evidence type="ECO:0000259" key="6">
    <source>
        <dbReference type="PROSITE" id="PS50850"/>
    </source>
</evidence>
<reference evidence="7 8" key="1">
    <citation type="journal article" date="2008" name="Nature">
        <title>The Phaeodactylum genome reveals the evolutionary history of diatom genomes.</title>
        <authorList>
            <person name="Bowler C."/>
            <person name="Allen A.E."/>
            <person name="Badger J.H."/>
            <person name="Grimwood J."/>
            <person name="Jabbari K."/>
            <person name="Kuo A."/>
            <person name="Maheswari U."/>
            <person name="Martens C."/>
            <person name="Maumus F."/>
            <person name="Otillar R.P."/>
            <person name="Rayko E."/>
            <person name="Salamov A."/>
            <person name="Vandepoele K."/>
            <person name="Beszteri B."/>
            <person name="Gruber A."/>
            <person name="Heijde M."/>
            <person name="Katinka M."/>
            <person name="Mock T."/>
            <person name="Valentin K."/>
            <person name="Verret F."/>
            <person name="Berges J.A."/>
            <person name="Brownlee C."/>
            <person name="Cadoret J.P."/>
            <person name="Chiovitti A."/>
            <person name="Choi C.J."/>
            <person name="Coesel S."/>
            <person name="De Martino A."/>
            <person name="Detter J.C."/>
            <person name="Durkin C."/>
            <person name="Falciatore A."/>
            <person name="Fournet J."/>
            <person name="Haruta M."/>
            <person name="Huysman M.J."/>
            <person name="Jenkins B.D."/>
            <person name="Jiroutova K."/>
            <person name="Jorgensen R.E."/>
            <person name="Joubert Y."/>
            <person name="Kaplan A."/>
            <person name="Kroger N."/>
            <person name="Kroth P.G."/>
            <person name="La Roche J."/>
            <person name="Lindquist E."/>
            <person name="Lommer M."/>
            <person name="Martin-Jezequel V."/>
            <person name="Lopez P.J."/>
            <person name="Lucas S."/>
            <person name="Mangogna M."/>
            <person name="McGinnis K."/>
            <person name="Medlin L.K."/>
            <person name="Montsant A."/>
            <person name="Oudot-Le Secq M.P."/>
            <person name="Napoli C."/>
            <person name="Obornik M."/>
            <person name="Parker M.S."/>
            <person name="Petit J.L."/>
            <person name="Porcel B.M."/>
            <person name="Poulsen N."/>
            <person name="Robison M."/>
            <person name="Rychlewski L."/>
            <person name="Rynearson T.A."/>
            <person name="Schmutz J."/>
            <person name="Shapiro H."/>
            <person name="Siaut M."/>
            <person name="Stanley M."/>
            <person name="Sussman M.R."/>
            <person name="Taylor A.R."/>
            <person name="Vardi A."/>
            <person name="von Dassow P."/>
            <person name="Vyverman W."/>
            <person name="Willis A."/>
            <person name="Wyrwicz L.S."/>
            <person name="Rokhsar D.S."/>
            <person name="Weissenbach J."/>
            <person name="Armbrust E.V."/>
            <person name="Green B.R."/>
            <person name="Van de Peer Y."/>
            <person name="Grigoriev I.V."/>
        </authorList>
    </citation>
    <scope>NUCLEOTIDE SEQUENCE [LARGE SCALE GENOMIC DNA]</scope>
    <source>
        <strain evidence="7 8">CCAP 1055/1</strain>
    </source>
</reference>
<keyword evidence="4 5" id="KW-0472">Membrane</keyword>
<feature type="transmembrane region" description="Helical" evidence="5">
    <location>
        <begin position="424"/>
        <end position="442"/>
    </location>
</feature>